<accession>A0A8X6TFF9</accession>
<keyword evidence="3" id="KW-1185">Reference proteome</keyword>
<feature type="compositionally biased region" description="Basic and acidic residues" evidence="1">
    <location>
        <begin position="24"/>
        <end position="36"/>
    </location>
</feature>
<protein>
    <submittedName>
        <fullName evidence="2">Uncharacterized protein</fullName>
    </submittedName>
</protein>
<proteinExistence type="predicted"/>
<gene>
    <name evidence="2" type="ORF">NPIL_365311</name>
</gene>
<feature type="non-terminal residue" evidence="2">
    <location>
        <position position="45"/>
    </location>
</feature>
<evidence type="ECO:0000313" key="3">
    <source>
        <dbReference type="Proteomes" id="UP000887013"/>
    </source>
</evidence>
<sequence length="45" mass="5361">MAREAQQYELDMKKLELFRGNLDQKNESESKVEPSHRIQLTQIMP</sequence>
<organism evidence="2 3">
    <name type="scientific">Nephila pilipes</name>
    <name type="common">Giant wood spider</name>
    <name type="synonym">Nephila maculata</name>
    <dbReference type="NCBI Taxonomy" id="299642"/>
    <lineage>
        <taxon>Eukaryota</taxon>
        <taxon>Metazoa</taxon>
        <taxon>Ecdysozoa</taxon>
        <taxon>Arthropoda</taxon>
        <taxon>Chelicerata</taxon>
        <taxon>Arachnida</taxon>
        <taxon>Araneae</taxon>
        <taxon>Araneomorphae</taxon>
        <taxon>Entelegynae</taxon>
        <taxon>Araneoidea</taxon>
        <taxon>Nephilidae</taxon>
        <taxon>Nephila</taxon>
    </lineage>
</organism>
<dbReference type="EMBL" id="BMAW01055915">
    <property type="protein sequence ID" value="GFT03409.1"/>
    <property type="molecule type" value="Genomic_DNA"/>
</dbReference>
<feature type="region of interest" description="Disordered" evidence="1">
    <location>
        <begin position="24"/>
        <end position="45"/>
    </location>
</feature>
<dbReference type="AlphaFoldDB" id="A0A8X6TFF9"/>
<reference evidence="2" key="1">
    <citation type="submission" date="2020-08" db="EMBL/GenBank/DDBJ databases">
        <title>Multicomponent nature underlies the extraordinary mechanical properties of spider dragline silk.</title>
        <authorList>
            <person name="Kono N."/>
            <person name="Nakamura H."/>
            <person name="Mori M."/>
            <person name="Yoshida Y."/>
            <person name="Ohtoshi R."/>
            <person name="Malay A.D."/>
            <person name="Moran D.A.P."/>
            <person name="Tomita M."/>
            <person name="Numata K."/>
            <person name="Arakawa K."/>
        </authorList>
    </citation>
    <scope>NUCLEOTIDE SEQUENCE</scope>
</reference>
<dbReference type="Proteomes" id="UP000887013">
    <property type="component" value="Unassembled WGS sequence"/>
</dbReference>
<comment type="caution">
    <text evidence="2">The sequence shown here is derived from an EMBL/GenBank/DDBJ whole genome shotgun (WGS) entry which is preliminary data.</text>
</comment>
<evidence type="ECO:0000313" key="2">
    <source>
        <dbReference type="EMBL" id="GFT03409.1"/>
    </source>
</evidence>
<evidence type="ECO:0000256" key="1">
    <source>
        <dbReference type="SAM" id="MobiDB-lite"/>
    </source>
</evidence>
<name>A0A8X6TFF9_NEPPI</name>